<evidence type="ECO:0000256" key="8">
    <source>
        <dbReference type="PIRSR" id="PIRSR000232-1"/>
    </source>
</evidence>
<feature type="binding site" description="in other chain" evidence="8">
    <location>
        <begin position="10"/>
        <end position="12"/>
    </location>
    <ligand>
        <name>FMN</name>
        <dbReference type="ChEBI" id="CHEBI:58210"/>
        <note>ligand shared between dimeric partners</note>
    </ligand>
</feature>
<keyword evidence="5 7" id="KW-0560">Oxidoreductase</keyword>
<feature type="binding site" description="in other chain" evidence="8">
    <location>
        <begin position="136"/>
        <end position="138"/>
    </location>
    <ligand>
        <name>FMN</name>
        <dbReference type="ChEBI" id="CHEBI:58210"/>
        <note>ligand shared between dimeric partners</note>
    </ligand>
</feature>
<dbReference type="Gene3D" id="3.40.109.10">
    <property type="entry name" value="NADH Oxidase"/>
    <property type="match status" value="1"/>
</dbReference>
<dbReference type="InterPro" id="IPR029479">
    <property type="entry name" value="Nitroreductase"/>
</dbReference>
<dbReference type="AlphaFoldDB" id="A0A1W1WMV2"/>
<comment type="similarity">
    <text evidence="1 7">Belongs to the nitroreductase family.</text>
</comment>
<sequence length="187" mass="21333">MDLYEGLISRRTIHRFRTDPVPDDIIRLMLSAAIQAPNHHLTQPWRFVVIRGQSLQELANYRYEVALDKAQRQNRPHAERIAEQARTEFAMLSVVVAVIQVLADDPYRQQEDYAAVSCATYAMMLAAWSQGVGTYWGTGAITRYPPVLKLCQVADNERIVALVRVGYPKEIPHVPRMAAEDKTLWLT</sequence>
<evidence type="ECO:0000259" key="9">
    <source>
        <dbReference type="Pfam" id="PF00881"/>
    </source>
</evidence>
<protein>
    <recommendedName>
        <fullName evidence="7">Putative NAD(P)H nitroreductase</fullName>
        <ecNumber evidence="7">1.-.-.-</ecNumber>
    </recommendedName>
</protein>
<dbReference type="PIRSF" id="PIRSF000232">
    <property type="entry name" value="YdjA"/>
    <property type="match status" value="1"/>
</dbReference>
<accession>A0A1W1WMV2</accession>
<name>A0A1W1WMV2_SULTA</name>
<dbReference type="GO" id="GO:0016491">
    <property type="term" value="F:oxidoreductase activity"/>
    <property type="evidence" value="ECO:0007669"/>
    <property type="project" value="UniProtKB-UniRule"/>
</dbReference>
<evidence type="ECO:0000256" key="6">
    <source>
        <dbReference type="ARBA" id="ARBA00023027"/>
    </source>
</evidence>
<dbReference type="RefSeq" id="WP_084661821.1">
    <property type="nucleotide sequence ID" value="NZ_FWWY01000001.1"/>
</dbReference>
<gene>
    <name evidence="10" type="ORF">SAMN00768000_3454</name>
</gene>
<dbReference type="InterPro" id="IPR000415">
    <property type="entry name" value="Nitroreductase-like"/>
</dbReference>
<keyword evidence="2 7" id="KW-0285">Flavoprotein</keyword>
<organism evidence="10 11">
    <name type="scientific">Sulfobacillus thermosulfidooxidans (strain DSM 9293 / VKM B-1269 / AT-1)</name>
    <dbReference type="NCBI Taxonomy" id="929705"/>
    <lineage>
        <taxon>Bacteria</taxon>
        <taxon>Bacillati</taxon>
        <taxon>Bacillota</taxon>
        <taxon>Clostridia</taxon>
        <taxon>Eubacteriales</taxon>
        <taxon>Clostridiales Family XVII. Incertae Sedis</taxon>
        <taxon>Sulfobacillus</taxon>
    </lineage>
</organism>
<dbReference type="InterPro" id="IPR026021">
    <property type="entry name" value="YdjA-like"/>
</dbReference>
<dbReference type="EMBL" id="FWWY01000001">
    <property type="protein sequence ID" value="SMC07576.1"/>
    <property type="molecule type" value="Genomic_DNA"/>
</dbReference>
<evidence type="ECO:0000256" key="1">
    <source>
        <dbReference type="ARBA" id="ARBA00007118"/>
    </source>
</evidence>
<dbReference type="Proteomes" id="UP000192660">
    <property type="component" value="Unassembled WGS sequence"/>
</dbReference>
<dbReference type="Pfam" id="PF00881">
    <property type="entry name" value="Nitroreductase"/>
    <property type="match status" value="1"/>
</dbReference>
<feature type="domain" description="Nitroreductase" evidence="9">
    <location>
        <begin position="9"/>
        <end position="167"/>
    </location>
</feature>
<keyword evidence="11" id="KW-1185">Reference proteome</keyword>
<dbReference type="OrthoDB" id="9812105at2"/>
<feature type="binding site" evidence="8">
    <location>
        <position position="39"/>
    </location>
    <ligand>
        <name>FMN</name>
        <dbReference type="ChEBI" id="CHEBI:58210"/>
        <note>ligand shared between dimeric partners</note>
    </ligand>
</feature>
<evidence type="ECO:0000256" key="5">
    <source>
        <dbReference type="ARBA" id="ARBA00023002"/>
    </source>
</evidence>
<reference evidence="11" key="1">
    <citation type="submission" date="2017-04" db="EMBL/GenBank/DDBJ databases">
        <authorList>
            <person name="Varghese N."/>
            <person name="Submissions S."/>
        </authorList>
    </citation>
    <scope>NUCLEOTIDE SEQUENCE [LARGE SCALE GENOMIC DNA]</scope>
    <source>
        <strain evidence="11">DSM 9293</strain>
    </source>
</reference>
<comment type="cofactor">
    <cofactor evidence="8">
        <name>FMN</name>
        <dbReference type="ChEBI" id="CHEBI:58210"/>
    </cofactor>
    <text evidence="8">Binds 1 FMN per subunit.</text>
</comment>
<evidence type="ECO:0000313" key="11">
    <source>
        <dbReference type="Proteomes" id="UP000192660"/>
    </source>
</evidence>
<dbReference type="PANTHER" id="PTHR43821:SF1">
    <property type="entry name" value="NAD(P)H NITROREDUCTASE YDJA-RELATED"/>
    <property type="match status" value="1"/>
</dbReference>
<proteinExistence type="inferred from homology"/>
<keyword evidence="4 7" id="KW-0521">NADP</keyword>
<evidence type="ECO:0000313" key="10">
    <source>
        <dbReference type="EMBL" id="SMC07576.1"/>
    </source>
</evidence>
<keyword evidence="3 7" id="KW-0288">FMN</keyword>
<dbReference type="EC" id="1.-.-.-" evidence="7"/>
<dbReference type="PANTHER" id="PTHR43821">
    <property type="entry name" value="NAD(P)H NITROREDUCTASE YDJA-RELATED"/>
    <property type="match status" value="1"/>
</dbReference>
<evidence type="ECO:0000256" key="3">
    <source>
        <dbReference type="ARBA" id="ARBA00022643"/>
    </source>
</evidence>
<keyword evidence="6 7" id="KW-0520">NAD</keyword>
<dbReference type="InterPro" id="IPR052530">
    <property type="entry name" value="NAD(P)H_nitroreductase"/>
</dbReference>
<evidence type="ECO:0000256" key="4">
    <source>
        <dbReference type="ARBA" id="ARBA00022857"/>
    </source>
</evidence>
<evidence type="ECO:0000256" key="2">
    <source>
        <dbReference type="ARBA" id="ARBA00022630"/>
    </source>
</evidence>
<dbReference type="CDD" id="cd02135">
    <property type="entry name" value="YdjA-like"/>
    <property type="match status" value="1"/>
</dbReference>
<dbReference type="STRING" id="28034.BFX07_07565"/>
<dbReference type="SUPFAM" id="SSF55469">
    <property type="entry name" value="FMN-dependent nitroreductase-like"/>
    <property type="match status" value="1"/>
</dbReference>
<evidence type="ECO:0000256" key="7">
    <source>
        <dbReference type="PIRNR" id="PIRNR000232"/>
    </source>
</evidence>